<dbReference type="InterPro" id="IPR042096">
    <property type="entry name" value="Dihydro-acid_dehy_C"/>
</dbReference>
<feature type="domain" description="Dihydroxy-acid/6-phosphogluconate dehydratase N-terminal" evidence="8">
    <location>
        <begin position="36"/>
        <end position="348"/>
    </location>
</feature>
<feature type="domain" description="Dihydroxy-acid/6-phosphogluconate dehydratase C-terminal" evidence="9">
    <location>
        <begin position="359"/>
        <end position="555"/>
    </location>
</feature>
<evidence type="ECO:0000259" key="8">
    <source>
        <dbReference type="Pfam" id="PF00920"/>
    </source>
</evidence>
<sequence length="560" mass="61123">MRNNDSTVWKKRGSRQALLRNALLKSMGYTQEDIDRPIVGILNTWAETNPGHVHFRQLSEAVKRGVWAAGGFPLEMNTMSICEVFFDVSSLIYRNLLSMTTEELICRQPFDGVVLIGGCDKNVPAQLMAAVSANKPTIFLPGGAMLPGKFKGETLACGTDSFVLWNKYTSGEMTLSEVSNYEGCLYGSAGACPIMGTANTCQTLTEALGIALPHSASCLAVSSEKLRISEQTGRQIVKLIEKDVRCLDIITKDSIENAIRVLMAVGGSTNLIIHLKAIARRAGIPLDLMEFECISRETPVLVNIKPHGTNTVGLGFHDAGGVQALMKELQERLHLDGMTVTGHTVGENLEKADDPYLPDVIRPLDQPVIERGGIAVLKGNLAPDGAVIKRSAASSHLLKHRGEARVFDSLEECEAYLLDDDSDMDENKVIILRGYGPKGAPGMPEFGNYLPIPPKLSRIGIRDYVRITDARMSGGAFGTVVLHVAPEAALGGPLAAVEDGDMIVLDVDRNRLELEVPDHVLQQRLQKISQKQHPDIERGFLRNFIDHVLQANEGCDMDYM</sequence>
<organism evidence="10 11">
    <name type="scientific">Diplocloster modestus</name>
    <dbReference type="NCBI Taxonomy" id="2850322"/>
    <lineage>
        <taxon>Bacteria</taxon>
        <taxon>Bacillati</taxon>
        <taxon>Bacillota</taxon>
        <taxon>Clostridia</taxon>
        <taxon>Lachnospirales</taxon>
        <taxon>Lachnospiraceae</taxon>
        <taxon>Diplocloster</taxon>
    </lineage>
</organism>
<comment type="caution">
    <text evidence="10">The sequence shown here is derived from an EMBL/GenBank/DDBJ whole genome shotgun (WGS) entry which is preliminary data.</text>
</comment>
<keyword evidence="4" id="KW-0408">Iron</keyword>
<dbReference type="Gene3D" id="3.50.30.80">
    <property type="entry name" value="IlvD/EDD C-terminal domain-like"/>
    <property type="match status" value="1"/>
</dbReference>
<dbReference type="PROSITE" id="PS00886">
    <property type="entry name" value="ILVD_EDD_1"/>
    <property type="match status" value="1"/>
</dbReference>
<dbReference type="EC" id="4.2.1.9" evidence="10"/>
<dbReference type="GO" id="GO:0004160">
    <property type="term" value="F:dihydroxy-acid dehydratase activity"/>
    <property type="evidence" value="ECO:0007669"/>
    <property type="project" value="UniProtKB-EC"/>
</dbReference>
<dbReference type="SUPFAM" id="SSF143975">
    <property type="entry name" value="IlvD/EDD N-terminal domain-like"/>
    <property type="match status" value="1"/>
</dbReference>
<evidence type="ECO:0000259" key="9">
    <source>
        <dbReference type="Pfam" id="PF24877"/>
    </source>
</evidence>
<dbReference type="Pfam" id="PF00920">
    <property type="entry name" value="ILVD_EDD_N"/>
    <property type="match status" value="1"/>
</dbReference>
<dbReference type="Pfam" id="PF24877">
    <property type="entry name" value="ILV_EDD_C"/>
    <property type="match status" value="1"/>
</dbReference>
<evidence type="ECO:0000313" key="11">
    <source>
        <dbReference type="Proteomes" id="UP001314681"/>
    </source>
</evidence>
<dbReference type="InterPro" id="IPR056740">
    <property type="entry name" value="ILV_EDD_C"/>
</dbReference>
<dbReference type="InterPro" id="IPR020558">
    <property type="entry name" value="DiOHA_6PGluconate_deHydtase_CS"/>
</dbReference>
<evidence type="ECO:0000313" key="10">
    <source>
        <dbReference type="EMBL" id="MBU9727793.1"/>
    </source>
</evidence>
<evidence type="ECO:0000256" key="3">
    <source>
        <dbReference type="ARBA" id="ARBA00022723"/>
    </source>
</evidence>
<keyword evidence="3" id="KW-0479">Metal-binding</keyword>
<keyword evidence="7" id="KW-0100">Branched-chain amino acid biosynthesis</keyword>
<keyword evidence="7" id="KW-0028">Amino-acid biosynthesis</keyword>
<dbReference type="InterPro" id="IPR052352">
    <property type="entry name" value="Sugar_Degrad_Dehydratases"/>
</dbReference>
<evidence type="ECO:0000256" key="5">
    <source>
        <dbReference type="ARBA" id="ARBA00023014"/>
    </source>
</evidence>
<evidence type="ECO:0000256" key="2">
    <source>
        <dbReference type="ARBA" id="ARBA00022714"/>
    </source>
</evidence>
<accession>A0ABS6KBA9</accession>
<keyword evidence="11" id="KW-1185">Reference proteome</keyword>
<keyword evidence="5" id="KW-0411">Iron-sulfur</keyword>
<evidence type="ECO:0000256" key="1">
    <source>
        <dbReference type="ARBA" id="ARBA00006486"/>
    </source>
</evidence>
<dbReference type="EMBL" id="JAHQCX010000013">
    <property type="protein sequence ID" value="MBU9727793.1"/>
    <property type="molecule type" value="Genomic_DNA"/>
</dbReference>
<dbReference type="PANTHER" id="PTHR43183:SF1">
    <property type="entry name" value="HYPOTHETICAL DIHYDROXY-ACID DEHYDRATASE (EUROFUNG)-RELATED"/>
    <property type="match status" value="1"/>
</dbReference>
<dbReference type="RefSeq" id="WP_238727138.1">
    <property type="nucleotide sequence ID" value="NZ_JAHQCX010000013.1"/>
</dbReference>
<dbReference type="PANTHER" id="PTHR43183">
    <property type="entry name" value="HYPOTHETICAL DIHYDROXYACID DEHYDRATASE (EUROFUNG)-RELATED"/>
    <property type="match status" value="1"/>
</dbReference>
<reference evidence="10 11" key="1">
    <citation type="submission" date="2021-06" db="EMBL/GenBank/DDBJ databases">
        <title>Description of novel taxa of the family Lachnospiraceae.</title>
        <authorList>
            <person name="Chaplin A.V."/>
            <person name="Sokolova S.R."/>
            <person name="Pikina A.P."/>
            <person name="Korzhanova M."/>
            <person name="Belova V."/>
            <person name="Korostin D."/>
            <person name="Efimov B.A."/>
        </authorList>
    </citation>
    <scope>NUCLEOTIDE SEQUENCE [LARGE SCALE GENOMIC DNA]</scope>
    <source>
        <strain evidence="10 11">ASD4241</strain>
    </source>
</reference>
<dbReference type="InterPro" id="IPR037237">
    <property type="entry name" value="IlvD/EDD_N"/>
</dbReference>
<keyword evidence="2" id="KW-0001">2Fe-2S</keyword>
<keyword evidence="6 10" id="KW-0456">Lyase</keyword>
<name>A0ABS6KBA9_9FIRM</name>
<dbReference type="NCBIfam" id="NF004784">
    <property type="entry name" value="PRK06131.1"/>
    <property type="match status" value="1"/>
</dbReference>
<dbReference type="SUPFAM" id="SSF52016">
    <property type="entry name" value="LeuD/IlvD-like"/>
    <property type="match status" value="1"/>
</dbReference>
<dbReference type="InterPro" id="IPR000581">
    <property type="entry name" value="ILV_EDD_N"/>
</dbReference>
<comment type="similarity">
    <text evidence="1">Belongs to the IlvD/Edd family.</text>
</comment>
<evidence type="ECO:0000256" key="4">
    <source>
        <dbReference type="ARBA" id="ARBA00023004"/>
    </source>
</evidence>
<evidence type="ECO:0000256" key="6">
    <source>
        <dbReference type="ARBA" id="ARBA00023239"/>
    </source>
</evidence>
<gene>
    <name evidence="10" type="ORF">KTH90_17425</name>
</gene>
<dbReference type="Proteomes" id="UP001314681">
    <property type="component" value="Unassembled WGS sequence"/>
</dbReference>
<evidence type="ECO:0000256" key="7">
    <source>
        <dbReference type="ARBA" id="ARBA00023304"/>
    </source>
</evidence>
<protein>
    <submittedName>
        <fullName evidence="10">Dihydroxy-acid dehydratase</fullName>
        <ecNumber evidence="10">4.2.1.9</ecNumber>
    </submittedName>
</protein>
<proteinExistence type="inferred from homology"/>